<evidence type="ECO:0000256" key="1">
    <source>
        <dbReference type="SAM" id="Phobius"/>
    </source>
</evidence>
<dbReference type="EMBL" id="LHXJ01000007">
    <property type="protein sequence ID" value="KXA91494.1"/>
    <property type="molecule type" value="Genomic_DNA"/>
</dbReference>
<sequence length="359" mass="42132">MIDRKKKLKGKIIEIFGDLIGESLADFFATILIEYPATSSHHLPYTLIHEFNISKGSIEEKLEELVKHEVFEIEQRGWKSRIKVPVTYEDYTEYLREWLKINGDKKKISEFEKIREKLKKWLKNYKKMRAEDYATIIPIASSRRGEESYIGDLDPKSATEILIPALSLETQRDIIEEKVKEGVRRGTPFRFLLLDPELGQDMERSRAKEEINEGISFLERLKDWTEKKPGSLKYRLVEDEEYAYFLGLLRRSSNPEKNIYRIILRRPGKERGDVSPILRGKYKTTLFKILEKYFEDAWKSGRKPGIKGFFEKNLKKPLLILPFLALFLWSVDLISPHTLTILLAFLIPVSLDVVYEILK</sequence>
<comment type="caution">
    <text evidence="2">The sequence shown here is derived from an EMBL/GenBank/DDBJ whole genome shotgun (WGS) entry which is preliminary data.</text>
</comment>
<keyword evidence="1" id="KW-0472">Membrane</keyword>
<name>A0A133UBC2_9EURY</name>
<dbReference type="AlphaFoldDB" id="A0A133UBC2"/>
<organism evidence="2 3">
    <name type="scientific">candidate division MSBL1 archaeon SCGC-AAA259A05</name>
    <dbReference type="NCBI Taxonomy" id="1698259"/>
    <lineage>
        <taxon>Archaea</taxon>
        <taxon>Methanobacteriati</taxon>
        <taxon>Methanobacteriota</taxon>
        <taxon>candidate division MSBL1</taxon>
    </lineage>
</organism>
<keyword evidence="1" id="KW-0812">Transmembrane</keyword>
<feature type="transmembrane region" description="Helical" evidence="1">
    <location>
        <begin position="341"/>
        <end position="358"/>
    </location>
</feature>
<reference evidence="2 3" key="1">
    <citation type="journal article" date="2016" name="Sci. Rep.">
        <title>Metabolic traits of an uncultured archaeal lineage -MSBL1- from brine pools of the Red Sea.</title>
        <authorList>
            <person name="Mwirichia R."/>
            <person name="Alam I."/>
            <person name="Rashid M."/>
            <person name="Vinu M."/>
            <person name="Ba-Alawi W."/>
            <person name="Anthony Kamau A."/>
            <person name="Kamanda Ngugi D."/>
            <person name="Goker M."/>
            <person name="Klenk H.P."/>
            <person name="Bajic V."/>
            <person name="Stingl U."/>
        </authorList>
    </citation>
    <scope>NUCLEOTIDE SEQUENCE [LARGE SCALE GENOMIC DNA]</scope>
    <source>
        <strain evidence="2">SCGC-AAA259A05</strain>
    </source>
</reference>
<dbReference type="Proteomes" id="UP000070163">
    <property type="component" value="Unassembled WGS sequence"/>
</dbReference>
<protein>
    <submittedName>
        <fullName evidence="2">Uncharacterized protein</fullName>
    </submittedName>
</protein>
<evidence type="ECO:0000313" key="3">
    <source>
        <dbReference type="Proteomes" id="UP000070163"/>
    </source>
</evidence>
<accession>A0A133UBC2</accession>
<keyword evidence="1" id="KW-1133">Transmembrane helix</keyword>
<gene>
    <name evidence="2" type="ORF">AKJ57_00965</name>
</gene>
<proteinExistence type="predicted"/>
<keyword evidence="3" id="KW-1185">Reference proteome</keyword>
<evidence type="ECO:0000313" key="2">
    <source>
        <dbReference type="EMBL" id="KXA91494.1"/>
    </source>
</evidence>